<keyword evidence="5 9" id="KW-0798">TonB box</keyword>
<gene>
    <name evidence="12" type="ordered locus">Cycma_3786</name>
</gene>
<dbReference type="Pfam" id="PF07715">
    <property type="entry name" value="Plug"/>
    <property type="match status" value="1"/>
</dbReference>
<dbReference type="InterPro" id="IPR012910">
    <property type="entry name" value="Plug_dom"/>
</dbReference>
<dbReference type="InterPro" id="IPR023997">
    <property type="entry name" value="TonB-dep_OMP_SusC/RagA_CS"/>
</dbReference>
<dbReference type="HOGENOM" id="CLU_004317_1_1_10"/>
<evidence type="ECO:0000256" key="1">
    <source>
        <dbReference type="ARBA" id="ARBA00004571"/>
    </source>
</evidence>
<keyword evidence="12" id="KW-0675">Receptor</keyword>
<feature type="domain" description="TonB-dependent receptor-like beta-barrel" evidence="10">
    <location>
        <begin position="494"/>
        <end position="1068"/>
    </location>
</feature>
<dbReference type="OrthoDB" id="9768177at2"/>
<evidence type="ECO:0000256" key="2">
    <source>
        <dbReference type="ARBA" id="ARBA00022448"/>
    </source>
</evidence>
<feature type="domain" description="TonB-dependent receptor plug" evidence="11">
    <location>
        <begin position="230"/>
        <end position="335"/>
    </location>
</feature>
<dbReference type="Gene3D" id="2.60.40.1120">
    <property type="entry name" value="Carboxypeptidase-like, regulatory domain"/>
    <property type="match status" value="1"/>
</dbReference>
<dbReference type="RefSeq" id="WP_014021784.1">
    <property type="nucleotide sequence ID" value="NC_015914.1"/>
</dbReference>
<evidence type="ECO:0000256" key="4">
    <source>
        <dbReference type="ARBA" id="ARBA00022692"/>
    </source>
</evidence>
<keyword evidence="7 8" id="KW-0998">Cell outer membrane</keyword>
<dbReference type="InterPro" id="IPR039426">
    <property type="entry name" value="TonB-dep_rcpt-like"/>
</dbReference>
<dbReference type="InterPro" id="IPR008969">
    <property type="entry name" value="CarboxyPept-like_regulatory"/>
</dbReference>
<dbReference type="AlphaFoldDB" id="G0J472"/>
<dbReference type="Proteomes" id="UP000001635">
    <property type="component" value="Chromosome"/>
</dbReference>
<protein>
    <submittedName>
        <fullName evidence="12">TonB-dependent receptor plug</fullName>
    </submittedName>
</protein>
<evidence type="ECO:0000256" key="5">
    <source>
        <dbReference type="ARBA" id="ARBA00023077"/>
    </source>
</evidence>
<evidence type="ECO:0000256" key="3">
    <source>
        <dbReference type="ARBA" id="ARBA00022452"/>
    </source>
</evidence>
<dbReference type="PROSITE" id="PS52016">
    <property type="entry name" value="TONB_DEPENDENT_REC_3"/>
    <property type="match status" value="1"/>
</dbReference>
<dbReference type="STRING" id="880070.Cycma_3786"/>
<dbReference type="NCBIfam" id="TIGR04057">
    <property type="entry name" value="SusC_RagA_signa"/>
    <property type="match status" value="1"/>
</dbReference>
<comment type="subcellular location">
    <subcellularLocation>
        <location evidence="1 8">Cell outer membrane</location>
        <topology evidence="1 8">Multi-pass membrane protein</topology>
    </subcellularLocation>
</comment>
<dbReference type="Pfam" id="PF00593">
    <property type="entry name" value="TonB_dep_Rec_b-barrel"/>
    <property type="match status" value="1"/>
</dbReference>
<dbReference type="InterPro" id="IPR036942">
    <property type="entry name" value="Beta-barrel_TonB_sf"/>
</dbReference>
<dbReference type="SUPFAM" id="SSF56935">
    <property type="entry name" value="Porins"/>
    <property type="match status" value="1"/>
</dbReference>
<evidence type="ECO:0000259" key="11">
    <source>
        <dbReference type="Pfam" id="PF07715"/>
    </source>
</evidence>
<dbReference type="InterPro" id="IPR023996">
    <property type="entry name" value="TonB-dep_OMP_SusC/RagA"/>
</dbReference>
<keyword evidence="13" id="KW-1185">Reference proteome</keyword>
<dbReference type="Gene3D" id="2.170.130.10">
    <property type="entry name" value="TonB-dependent receptor, plug domain"/>
    <property type="match status" value="1"/>
</dbReference>
<evidence type="ECO:0000313" key="13">
    <source>
        <dbReference type="Proteomes" id="UP000001635"/>
    </source>
</evidence>
<evidence type="ECO:0000256" key="6">
    <source>
        <dbReference type="ARBA" id="ARBA00023136"/>
    </source>
</evidence>
<keyword evidence="3 8" id="KW-1134">Transmembrane beta strand</keyword>
<dbReference type="FunFam" id="2.170.130.10:FF:000003">
    <property type="entry name" value="SusC/RagA family TonB-linked outer membrane protein"/>
    <property type="match status" value="1"/>
</dbReference>
<accession>G0J472</accession>
<comment type="similarity">
    <text evidence="8 9">Belongs to the TonB-dependent receptor family.</text>
</comment>
<keyword evidence="6 8" id="KW-0472">Membrane</keyword>
<keyword evidence="4 8" id="KW-0812">Transmembrane</keyword>
<name>G0J472_CYCMS</name>
<evidence type="ECO:0000313" key="12">
    <source>
        <dbReference type="EMBL" id="AEL27498.1"/>
    </source>
</evidence>
<dbReference type="NCBIfam" id="TIGR04056">
    <property type="entry name" value="OMP_RagA_SusC"/>
    <property type="match status" value="1"/>
</dbReference>
<dbReference type="EMBL" id="CP002955">
    <property type="protein sequence ID" value="AEL27498.1"/>
    <property type="molecule type" value="Genomic_DNA"/>
</dbReference>
<dbReference type="GO" id="GO:0009279">
    <property type="term" value="C:cell outer membrane"/>
    <property type="evidence" value="ECO:0007669"/>
    <property type="project" value="UniProtKB-SubCell"/>
</dbReference>
<dbReference type="KEGG" id="cmr:Cycma_3786"/>
<evidence type="ECO:0000256" key="8">
    <source>
        <dbReference type="PROSITE-ProRule" id="PRU01360"/>
    </source>
</evidence>
<reference evidence="13" key="1">
    <citation type="submission" date="2011-07" db="EMBL/GenBank/DDBJ databases">
        <title>The complete genome of Cyclobacterium marinum DSM 745.</title>
        <authorList>
            <person name="Lucas S."/>
            <person name="Han J."/>
            <person name="Lapidus A."/>
            <person name="Bruce D."/>
            <person name="Goodwin L."/>
            <person name="Pitluck S."/>
            <person name="Peters L."/>
            <person name="Kyrpides N."/>
            <person name="Mavromatis K."/>
            <person name="Ivanova N."/>
            <person name="Ovchinnikova G."/>
            <person name="Chertkov O."/>
            <person name="Detter J.C."/>
            <person name="Tapia R."/>
            <person name="Han C."/>
            <person name="Land M."/>
            <person name="Hauser L."/>
            <person name="Markowitz V."/>
            <person name="Cheng J.-F."/>
            <person name="Hugenholtz P."/>
            <person name="Woyke T."/>
            <person name="Wu D."/>
            <person name="Tindall B."/>
            <person name="Schuetze A."/>
            <person name="Brambilla E."/>
            <person name="Klenk H.-P."/>
            <person name="Eisen J.A."/>
        </authorList>
    </citation>
    <scope>NUCLEOTIDE SEQUENCE [LARGE SCALE GENOMIC DNA]</scope>
    <source>
        <strain evidence="13">ATCC 25205 / DSM 745 / LMG 13164 / NCIMB 1802</strain>
    </source>
</reference>
<evidence type="ECO:0000256" key="7">
    <source>
        <dbReference type="ARBA" id="ARBA00023237"/>
    </source>
</evidence>
<sequence length="1104" mass="123640">MKNLVLLYVIRMTKLFTYAFLIQLLSMSFLFAWNGNAQVKDIEEVMITLSFENSKIEKVFSSIENKTGFNFVHTDFELKEIPRVSSIGDNTKSVYSLLTDLGRQTGLYFKQVNQNIHVRKAGSLENSTYYRFKIERPSEIDISGKVTDENGEPLPGATITLENTTSGTVSDIEGNFSMEVEEGAVLVISFIGYSTKRIKVTNQSQFEIKMELDDTSLEEVVVVGYGTQKKVNLTGAVDAIDSDDIISRPVGQASTALQGLAPGVTVTQRSGKPGADGGTIRIRGIGTLGNSNPLVLIDGVPMSLNDIDVNEIESISILKDAASAAIYGSRAANGVILVTTKRGKAGEFSINYRNSIGWQQPTALIEKVSGYDHMVMINQAFENVGRNPAFQQEYIDAYRENAPSDAYPETNWHEVMLRDKALQQNHYLGINGGGEKISILGSVSYQNQNGLMDSKFERLNIRLNTDIKVRDNLKVGIDLLARNDDRNEPPQNWHWLARYPHNIPGLNENGSWGVGWDGSNGWASMEDGGYNSDKHHELMANLKLDWQPFKNLNINLQAAPNVNYRHVKNFSKHVDLFFPDGTIINPSPYRASLNEQFTRSISNNYRALINYNKDFGNHSIEILAGTEAIDYRNDWLTGFRDQFPLENYDVLNAGSIANQQATGSASEWSLQSYFGRINYNFDNRYLFEANLRVDGSSRFLGNNKYGYFPSFSFGWRLSEEEFLSTATWINELKIRGSWGALGNQQIGTYPFASTVTMGQNYVFGDNVPALGAALLYSGNRNITWETTRMVNFGFDASIGNFDFTGDYYVRNTDDILLQIPVPRIAGLIEPYQNAGKVRNNGWDLSAGYRKTFGELNLSVSANLSDVNNQVVDLMGSGPHIYEREINQEGQPFMSLFGLKSLGYFQSQEEIDQHATQFGQVSPGDIKYADINNDGIINAEDRTIFGNTIPKYTYGVNISLDYKGFDFSLLGQGVGKVDGYLDNFATMAFYLGGTAQEWHKDYWTPENPTAAYPRLTFNFPNNEQVSSQWVRSASYFRLKTIQLGYTIPSVLTKRLNISKCRLFGNGQNLLTFHNFYDSFDPEAPVGQGTFYPQVKVFVFGLEITI</sequence>
<dbReference type="InterPro" id="IPR000531">
    <property type="entry name" value="Beta-barrel_TonB"/>
</dbReference>
<dbReference type="InterPro" id="IPR037066">
    <property type="entry name" value="Plug_dom_sf"/>
</dbReference>
<dbReference type="FunFam" id="2.60.40.1120:FF:000003">
    <property type="entry name" value="Outer membrane protein Omp121"/>
    <property type="match status" value="1"/>
</dbReference>
<organism evidence="12 13">
    <name type="scientific">Cyclobacterium marinum (strain ATCC 25205 / DSM 745 / LMG 13164 / NCIMB 1802)</name>
    <name type="common">Flectobacillus marinus</name>
    <dbReference type="NCBI Taxonomy" id="880070"/>
    <lineage>
        <taxon>Bacteria</taxon>
        <taxon>Pseudomonadati</taxon>
        <taxon>Bacteroidota</taxon>
        <taxon>Cytophagia</taxon>
        <taxon>Cytophagales</taxon>
        <taxon>Cyclobacteriaceae</taxon>
        <taxon>Cyclobacterium</taxon>
    </lineage>
</organism>
<proteinExistence type="inferred from homology"/>
<evidence type="ECO:0000259" key="10">
    <source>
        <dbReference type="Pfam" id="PF00593"/>
    </source>
</evidence>
<evidence type="ECO:0000256" key="9">
    <source>
        <dbReference type="RuleBase" id="RU003357"/>
    </source>
</evidence>
<dbReference type="SUPFAM" id="SSF49464">
    <property type="entry name" value="Carboxypeptidase regulatory domain-like"/>
    <property type="match status" value="1"/>
</dbReference>
<keyword evidence="2 8" id="KW-0813">Transport</keyword>
<dbReference type="Gene3D" id="2.40.170.20">
    <property type="entry name" value="TonB-dependent receptor, beta-barrel domain"/>
    <property type="match status" value="1"/>
</dbReference>
<dbReference type="Pfam" id="PF13715">
    <property type="entry name" value="CarbopepD_reg_2"/>
    <property type="match status" value="1"/>
</dbReference>
<dbReference type="eggNOG" id="COG4771">
    <property type="taxonomic scope" value="Bacteria"/>
</dbReference>